<comment type="caution">
    <text evidence="2">The sequence shown here is derived from an EMBL/GenBank/DDBJ whole genome shotgun (WGS) entry which is preliminary data.</text>
</comment>
<dbReference type="AlphaFoldDB" id="A0A9D1S604"/>
<dbReference type="InterPro" id="IPR035895">
    <property type="entry name" value="HPr-like_sf"/>
</dbReference>
<accession>A0A9D1S604</accession>
<dbReference type="Pfam" id="PF00381">
    <property type="entry name" value="PTS-HPr"/>
    <property type="match status" value="1"/>
</dbReference>
<proteinExistence type="predicted"/>
<dbReference type="EMBL" id="DVND01000062">
    <property type="protein sequence ID" value="HIU48201.1"/>
    <property type="molecule type" value="Genomic_DNA"/>
</dbReference>
<reference evidence="2" key="2">
    <citation type="journal article" date="2021" name="PeerJ">
        <title>Extensive microbial diversity within the chicken gut microbiome revealed by metagenomics and culture.</title>
        <authorList>
            <person name="Gilroy R."/>
            <person name="Ravi A."/>
            <person name="Getino M."/>
            <person name="Pursley I."/>
            <person name="Horton D.L."/>
            <person name="Alikhan N.F."/>
            <person name="Baker D."/>
            <person name="Gharbi K."/>
            <person name="Hall N."/>
            <person name="Watson M."/>
            <person name="Adriaenssens E.M."/>
            <person name="Foster-Nyarko E."/>
            <person name="Jarju S."/>
            <person name="Secka A."/>
            <person name="Antonio M."/>
            <person name="Oren A."/>
            <person name="Chaudhuri R.R."/>
            <person name="La Ragione R."/>
            <person name="Hildebrand F."/>
            <person name="Pallen M.J."/>
        </authorList>
    </citation>
    <scope>NUCLEOTIDE SEQUENCE</scope>
    <source>
        <strain evidence="2">ChiSjej4B22-9803</strain>
    </source>
</reference>
<dbReference type="SUPFAM" id="SSF55594">
    <property type="entry name" value="HPr-like"/>
    <property type="match status" value="1"/>
</dbReference>
<name>A0A9D1S604_9FIRM</name>
<sequence>MKTFNLMLNSINDVKDFVNIVSKYDFDVDLTSGRYVVDAKSIMGIFSLNLSKPIKVEVHSDNCDAFIDELKKFIVE</sequence>
<dbReference type="PROSITE" id="PS51350">
    <property type="entry name" value="PTS_HPR_DOM"/>
    <property type="match status" value="1"/>
</dbReference>
<organism evidence="2 3">
    <name type="scientific">Candidatus Avimonoglobus intestinipullorum</name>
    <dbReference type="NCBI Taxonomy" id="2840699"/>
    <lineage>
        <taxon>Bacteria</taxon>
        <taxon>Bacillati</taxon>
        <taxon>Bacillota</taxon>
        <taxon>Clostridia</taxon>
        <taxon>Eubacteriales</taxon>
        <taxon>Candidatus Avimonoglobus</taxon>
    </lineage>
</organism>
<gene>
    <name evidence="2" type="ORF">IAB04_02430</name>
</gene>
<evidence type="ECO:0000259" key="1">
    <source>
        <dbReference type="PROSITE" id="PS51350"/>
    </source>
</evidence>
<dbReference type="Gene3D" id="3.30.1340.10">
    <property type="entry name" value="HPr-like"/>
    <property type="match status" value="1"/>
</dbReference>
<reference evidence="2" key="1">
    <citation type="submission" date="2020-10" db="EMBL/GenBank/DDBJ databases">
        <authorList>
            <person name="Gilroy R."/>
        </authorList>
    </citation>
    <scope>NUCLEOTIDE SEQUENCE</scope>
    <source>
        <strain evidence="2">ChiSjej4B22-9803</strain>
    </source>
</reference>
<evidence type="ECO:0000313" key="3">
    <source>
        <dbReference type="Proteomes" id="UP000824111"/>
    </source>
</evidence>
<protein>
    <submittedName>
        <fullName evidence="2">HPr family phosphocarrier protein</fullName>
    </submittedName>
</protein>
<evidence type="ECO:0000313" key="2">
    <source>
        <dbReference type="EMBL" id="HIU48201.1"/>
    </source>
</evidence>
<dbReference type="InterPro" id="IPR000032">
    <property type="entry name" value="HPr-like"/>
</dbReference>
<dbReference type="Proteomes" id="UP000824111">
    <property type="component" value="Unassembled WGS sequence"/>
</dbReference>
<feature type="domain" description="HPr" evidence="1">
    <location>
        <begin position="1"/>
        <end position="76"/>
    </location>
</feature>